<name>A0A654MBA2_9ARCH</name>
<dbReference type="EC" id="5.3.1.-" evidence="3"/>
<dbReference type="Proteomes" id="UP000058925">
    <property type="component" value="Chromosome"/>
</dbReference>
<dbReference type="Pfam" id="PF01261">
    <property type="entry name" value="AP_endonuc_2"/>
    <property type="match status" value="1"/>
</dbReference>
<dbReference type="PANTHER" id="PTHR43489:SF7">
    <property type="entry name" value="3-DEHYDRO-D-GULOSIDE 4-EPIMERASE-RELATED"/>
    <property type="match status" value="1"/>
</dbReference>
<dbReference type="AlphaFoldDB" id="A0A654MBA2"/>
<dbReference type="PANTHER" id="PTHR43489">
    <property type="entry name" value="ISOMERASE"/>
    <property type="match status" value="1"/>
</dbReference>
<dbReference type="GO" id="GO:0016853">
    <property type="term" value="F:isomerase activity"/>
    <property type="evidence" value="ECO:0007669"/>
    <property type="project" value="UniProtKB-KW"/>
</dbReference>
<dbReference type="Gene3D" id="3.20.20.150">
    <property type="entry name" value="Divalent-metal-dependent TIM barrel enzymes"/>
    <property type="match status" value="1"/>
</dbReference>
<evidence type="ECO:0000313" key="3">
    <source>
        <dbReference type="EMBL" id="ALI36752.1"/>
    </source>
</evidence>
<proteinExistence type="predicted"/>
<reference evidence="4" key="1">
    <citation type="submission" date="2015-10" db="EMBL/GenBank/DDBJ databases">
        <title>Niche specialization of a soil ammonia-oxidizing archaeon, Candidatus Nitrosocosmicus oleophilus.</title>
        <authorList>
            <person name="Jung M.-Y."/>
            <person name="Rhee S.-K."/>
        </authorList>
    </citation>
    <scope>NUCLEOTIDE SEQUENCE [LARGE SCALE GENOMIC DNA]</scope>
    <source>
        <strain evidence="4">MY3</strain>
    </source>
</reference>
<keyword evidence="1 3" id="KW-0413">Isomerase</keyword>
<dbReference type="SUPFAM" id="SSF51658">
    <property type="entry name" value="Xylose isomerase-like"/>
    <property type="match status" value="1"/>
</dbReference>
<dbReference type="OrthoDB" id="372143at2157"/>
<dbReference type="KEGG" id="taa:NMY3_02561"/>
<keyword evidence="4" id="KW-1185">Reference proteome</keyword>
<feature type="domain" description="Xylose isomerase-like TIM barrel" evidence="2">
    <location>
        <begin position="28"/>
        <end position="255"/>
    </location>
</feature>
<protein>
    <submittedName>
        <fullName evidence="3">D-tagatose 3-epimerase</fullName>
        <ecNumber evidence="3">5.3.1.-</ecNumber>
    </submittedName>
</protein>
<dbReference type="EMBL" id="CP012850">
    <property type="protein sequence ID" value="ALI36752.1"/>
    <property type="molecule type" value="Genomic_DNA"/>
</dbReference>
<evidence type="ECO:0000259" key="2">
    <source>
        <dbReference type="Pfam" id="PF01261"/>
    </source>
</evidence>
<dbReference type="GeneID" id="60422500"/>
<accession>A0A654MBA2</accession>
<gene>
    <name evidence="3" type="ORF">NMY3_02561</name>
</gene>
<dbReference type="InterPro" id="IPR013022">
    <property type="entry name" value="Xyl_isomerase-like_TIM-brl"/>
</dbReference>
<evidence type="ECO:0000313" key="4">
    <source>
        <dbReference type="Proteomes" id="UP000058925"/>
    </source>
</evidence>
<dbReference type="InterPro" id="IPR036237">
    <property type="entry name" value="Xyl_isomerase-like_sf"/>
</dbReference>
<dbReference type="InterPro" id="IPR050417">
    <property type="entry name" value="Sugar_Epim/Isomerase"/>
</dbReference>
<sequence>MTFSYSITLSSFLNIQKNEIETLENLCRLGLTEVEVYGEPDDMDWDHLKDLLNSFDIKVIGVTGMWGRSSSNGWKRRLLSNDKSILKYSEDYVLKCIKLCNYFGGNRINLCLFSDPIYSFDVTHRNVKPNHKTTVLSSCVPLLNRLLKIARDVDVSLMVEPLNRYSTPYCSTYLDATPLIEKCNDLELMLDTFHMNIEEDSFEDTILNSQHILSHMHFADNNRKMPGFGHIDFDIIVKTLKKISYKGKISFEPTISNKNYFPAVNFGLEHVKKLDLKY</sequence>
<organism evidence="3 4">
    <name type="scientific">Candidatus Nitrosocosmicus oleophilus</name>
    <dbReference type="NCBI Taxonomy" id="1353260"/>
    <lineage>
        <taxon>Archaea</taxon>
        <taxon>Nitrososphaerota</taxon>
        <taxon>Nitrososphaeria</taxon>
        <taxon>Nitrososphaerales</taxon>
        <taxon>Nitrososphaeraceae</taxon>
        <taxon>Candidatus Nitrosocosmicus</taxon>
    </lineage>
</organism>
<evidence type="ECO:0000256" key="1">
    <source>
        <dbReference type="ARBA" id="ARBA00023235"/>
    </source>
</evidence>
<dbReference type="RefSeq" id="WP_196815966.1">
    <property type="nucleotide sequence ID" value="NZ_CP012850.1"/>
</dbReference>